<dbReference type="EMBL" id="JAERSE020000002">
    <property type="protein sequence ID" value="MCA6067337.1"/>
    <property type="molecule type" value="Genomic_DNA"/>
</dbReference>
<evidence type="ECO:0000313" key="2">
    <source>
        <dbReference type="Proteomes" id="UP000618240"/>
    </source>
</evidence>
<comment type="caution">
    <text evidence="1">The sequence shown here is derived from an EMBL/GenBank/DDBJ whole genome shotgun (WGS) entry which is preliminary data.</text>
</comment>
<evidence type="ECO:0000313" key="1">
    <source>
        <dbReference type="EMBL" id="MCA6067337.1"/>
    </source>
</evidence>
<protein>
    <submittedName>
        <fullName evidence="1">Uncharacterized protein</fullName>
    </submittedName>
</protein>
<organism evidence="1 2">
    <name type="scientific">Chryseobacterium tagetis</name>
    <dbReference type="NCBI Taxonomy" id="2801334"/>
    <lineage>
        <taxon>Bacteria</taxon>
        <taxon>Pseudomonadati</taxon>
        <taxon>Bacteroidota</taxon>
        <taxon>Flavobacteriia</taxon>
        <taxon>Flavobacteriales</taxon>
        <taxon>Weeksellaceae</taxon>
        <taxon>Chryseobacterium group</taxon>
        <taxon>Chryseobacterium</taxon>
    </lineage>
</organism>
<keyword evidence="2" id="KW-1185">Reference proteome</keyword>
<name>A0ABS8A1M4_9FLAO</name>
<reference evidence="1 2" key="1">
    <citation type="submission" date="2021-09" db="EMBL/GenBank/DDBJ databases">
        <title>Genome sequencing and assembly of Chryseobacterium sp. RG1.</title>
        <authorList>
            <person name="Chhetri G."/>
        </authorList>
    </citation>
    <scope>NUCLEOTIDE SEQUENCE [LARGE SCALE GENOMIC DNA]</scope>
    <source>
        <strain evidence="1 2">RG1</strain>
    </source>
</reference>
<sequence>MNKFIEINGVHFNLSHIISISESKNPRTGHTTLIIKFSNGEIEKIVHPQAKEIISKLNS</sequence>
<accession>A0ABS8A1M4</accession>
<proteinExistence type="predicted"/>
<dbReference type="RefSeq" id="WP_225687928.1">
    <property type="nucleotide sequence ID" value="NZ_JAERSE020000002.1"/>
</dbReference>
<dbReference type="Proteomes" id="UP000618240">
    <property type="component" value="Unassembled WGS sequence"/>
</dbReference>
<gene>
    <name evidence="1" type="ORF">JI747_009135</name>
</gene>